<proteinExistence type="predicted"/>
<organism evidence="1 2">
    <name type="scientific">Armillaria luteobubalina</name>
    <dbReference type="NCBI Taxonomy" id="153913"/>
    <lineage>
        <taxon>Eukaryota</taxon>
        <taxon>Fungi</taxon>
        <taxon>Dikarya</taxon>
        <taxon>Basidiomycota</taxon>
        <taxon>Agaricomycotina</taxon>
        <taxon>Agaricomycetes</taxon>
        <taxon>Agaricomycetidae</taxon>
        <taxon>Agaricales</taxon>
        <taxon>Marasmiineae</taxon>
        <taxon>Physalacriaceae</taxon>
        <taxon>Armillaria</taxon>
    </lineage>
</organism>
<comment type="caution">
    <text evidence="1">The sequence shown here is derived from an EMBL/GenBank/DDBJ whole genome shotgun (WGS) entry which is preliminary data.</text>
</comment>
<name>A0AA39QF51_9AGAR</name>
<protein>
    <submittedName>
        <fullName evidence="1">Uncharacterized protein</fullName>
    </submittedName>
</protein>
<reference evidence="1" key="1">
    <citation type="submission" date="2023-06" db="EMBL/GenBank/DDBJ databases">
        <authorList>
            <consortium name="Lawrence Berkeley National Laboratory"/>
            <person name="Ahrendt S."/>
            <person name="Sahu N."/>
            <person name="Indic B."/>
            <person name="Wong-Bajracharya J."/>
            <person name="Merenyi Z."/>
            <person name="Ke H.-M."/>
            <person name="Monk M."/>
            <person name="Kocsube S."/>
            <person name="Drula E."/>
            <person name="Lipzen A."/>
            <person name="Balint B."/>
            <person name="Henrissat B."/>
            <person name="Andreopoulos B."/>
            <person name="Martin F.M."/>
            <person name="Harder C.B."/>
            <person name="Rigling D."/>
            <person name="Ford K.L."/>
            <person name="Foster G.D."/>
            <person name="Pangilinan J."/>
            <person name="Papanicolaou A."/>
            <person name="Barry K."/>
            <person name="LaButti K."/>
            <person name="Viragh M."/>
            <person name="Koriabine M."/>
            <person name="Yan M."/>
            <person name="Riley R."/>
            <person name="Champramary S."/>
            <person name="Plett K.L."/>
            <person name="Tsai I.J."/>
            <person name="Slot J."/>
            <person name="Sipos G."/>
            <person name="Plett J."/>
            <person name="Nagy L.G."/>
            <person name="Grigoriev I.V."/>
        </authorList>
    </citation>
    <scope>NUCLEOTIDE SEQUENCE</scope>
    <source>
        <strain evidence="1">HWK02</strain>
    </source>
</reference>
<keyword evidence="2" id="KW-1185">Reference proteome</keyword>
<evidence type="ECO:0000313" key="2">
    <source>
        <dbReference type="Proteomes" id="UP001175228"/>
    </source>
</evidence>
<gene>
    <name evidence="1" type="ORF">EDD18DRAFT_1101888</name>
</gene>
<dbReference type="AlphaFoldDB" id="A0AA39QF51"/>
<sequence>MIRPSHKLPSGSWLREVHAKTRSGFRIQICGRCTLTDRKYEPIEWQRQTAIRERRERSRDIVGLVTEKASHPERQNTKGHEHAQFAASRGSACKMEAGEIPNFLIATGREDAHKSETVRGDSRLAGITHWTVGHPSESLRYHCGVCAKIVEQKSSKEIRARKEETETTRKHIRGVEMLMTPWAMARYTRLSLVRAKAGFDSQSESSDSRAPSSKVTGRYVEVLKRVGHGRRIEDERR</sequence>
<accession>A0AA39QF51</accession>
<evidence type="ECO:0000313" key="1">
    <source>
        <dbReference type="EMBL" id="KAK0500915.1"/>
    </source>
</evidence>
<dbReference type="EMBL" id="JAUEPU010000007">
    <property type="protein sequence ID" value="KAK0500915.1"/>
    <property type="molecule type" value="Genomic_DNA"/>
</dbReference>
<dbReference type="Proteomes" id="UP001175228">
    <property type="component" value="Unassembled WGS sequence"/>
</dbReference>